<name>A0A8S3XWY3_PARAO</name>
<accession>A0A8S3XWY3</accession>
<dbReference type="EMBL" id="CAJQZP010001398">
    <property type="protein sequence ID" value="CAG5043311.1"/>
    <property type="molecule type" value="Genomic_DNA"/>
</dbReference>
<reference evidence="2" key="1">
    <citation type="submission" date="2021-04" db="EMBL/GenBank/DDBJ databases">
        <authorList>
            <person name="Tunstrom K."/>
        </authorList>
    </citation>
    <scope>NUCLEOTIDE SEQUENCE</scope>
</reference>
<dbReference type="OrthoDB" id="118105at2759"/>
<feature type="region of interest" description="Disordered" evidence="1">
    <location>
        <begin position="1"/>
        <end position="22"/>
    </location>
</feature>
<dbReference type="AlphaFoldDB" id="A0A8S3XWY3"/>
<comment type="caution">
    <text evidence="2">The sequence shown here is derived from an EMBL/GenBank/DDBJ whole genome shotgun (WGS) entry which is preliminary data.</text>
</comment>
<evidence type="ECO:0000256" key="1">
    <source>
        <dbReference type="SAM" id="MobiDB-lite"/>
    </source>
</evidence>
<evidence type="ECO:0000313" key="2">
    <source>
        <dbReference type="EMBL" id="CAG5043311.1"/>
    </source>
</evidence>
<evidence type="ECO:0000313" key="3">
    <source>
        <dbReference type="Proteomes" id="UP000691718"/>
    </source>
</evidence>
<proteinExistence type="predicted"/>
<sequence length="99" mass="11396">MELGGKLIADNLDSTDTDDPADEFEELLPKHKKRKTTIVQLPTKAIRQRKANHMPQHSSKQNRCRNEGCYKKTTVTSKKCAVYLCFTTQRNCFKAFHNP</sequence>
<dbReference type="PANTHER" id="PTHR47272">
    <property type="entry name" value="DDE_TNP_1_7 DOMAIN-CONTAINING PROTEIN"/>
    <property type="match status" value="1"/>
</dbReference>
<keyword evidence="3" id="KW-1185">Reference proteome</keyword>
<feature type="compositionally biased region" description="Acidic residues" evidence="1">
    <location>
        <begin position="13"/>
        <end position="22"/>
    </location>
</feature>
<protein>
    <submittedName>
        <fullName evidence="2">(apollo) hypothetical protein</fullName>
    </submittedName>
</protein>
<gene>
    <name evidence="2" type="ORF">PAPOLLO_LOCUS22651</name>
</gene>
<organism evidence="2 3">
    <name type="scientific">Parnassius apollo</name>
    <name type="common">Apollo butterfly</name>
    <name type="synonym">Papilio apollo</name>
    <dbReference type="NCBI Taxonomy" id="110799"/>
    <lineage>
        <taxon>Eukaryota</taxon>
        <taxon>Metazoa</taxon>
        <taxon>Ecdysozoa</taxon>
        <taxon>Arthropoda</taxon>
        <taxon>Hexapoda</taxon>
        <taxon>Insecta</taxon>
        <taxon>Pterygota</taxon>
        <taxon>Neoptera</taxon>
        <taxon>Endopterygota</taxon>
        <taxon>Lepidoptera</taxon>
        <taxon>Glossata</taxon>
        <taxon>Ditrysia</taxon>
        <taxon>Papilionoidea</taxon>
        <taxon>Papilionidae</taxon>
        <taxon>Parnassiinae</taxon>
        <taxon>Parnassini</taxon>
        <taxon>Parnassius</taxon>
        <taxon>Parnassius</taxon>
    </lineage>
</organism>
<dbReference type="Proteomes" id="UP000691718">
    <property type="component" value="Unassembled WGS sequence"/>
</dbReference>